<reference evidence="10 11" key="1">
    <citation type="submission" date="2020-01" db="EMBL/GenBank/DDBJ databases">
        <title>Spongiivirga citrea KCTC 32990T.</title>
        <authorList>
            <person name="Wang G."/>
        </authorList>
    </citation>
    <scope>NUCLEOTIDE SEQUENCE [LARGE SCALE GENOMIC DNA]</scope>
    <source>
        <strain evidence="10 11">KCTC 32990</strain>
    </source>
</reference>
<evidence type="ECO:0000313" key="11">
    <source>
        <dbReference type="Proteomes" id="UP000474296"/>
    </source>
</evidence>
<sequence length="1327" mass="139218">MKNNYFKVFLSMVLVFSAYSLSAQTKTQVQKIVSQNNQAALTQFQSEVTKRKAAQKAEAIRVAAQKGWKTSELLRDGRFVELQRIAKDGSPIYYTTYNVSAAASTRTNHINGGGSLGLNLDGQNMTAYIWDGGLARGTHQEYDGPGGNNRFSIGDNSTTLNFHAAHVTGTVIASGVDPAAKGMAPQASGIGHDWNSDVSEATGQAANGMLLSNHSYGFRSDLVPDYYFGAYIEDSRDWDNLQFNSPMYLMVVAAGNDGNSNFNGAPLNGNSAYDKLTGHSTSKNTMVVANAQDASVDASGNLISVTINSSSSEGPTDDLRIKPDITGNGTGVYSTYEGSDTEYASITGTSMASPNVMGSLLLLQQHYNELNGSFMRAASLKGLALHTADDIGPAGPDAVHGWGLLNAKRAAEAITANGNGSVIDQRSLNSGESYSVNVDSDGVNDLVVSISWTDRAGTVNTGTANVTTPVLVNDLDVRVTKNSDTFNPYRLTSITTNGTGDNNVDPYERVDISGAVGSYTVTVTHKGTLTGGSQDYTLIVTGASSTPIVCEATVPANVSAGNVTANGATINWNTVPGASYDVRYRVVGASSWTTITSNGSSTNLTGLTQLTDYEVQVQSKCDDGATSGYSASTAFSTPELILNYCASQGNRVNDEYIGRVQLGSIDNASGGGSGYEDFTAISTDLTKGDSYTISVTPTWTGTVYREGYGVWIDFNKNGTFDSAEQVFSQAATNASPVSGSFTVPAGAADGAVRMRVSMKYNGTPTACETFTYGQVEDYTVVLSDGSGPGPDTDAPTTPGNLAASNITQTTLDLSWVASSDNVGVTAYNVYNGTTSLGTVTGTTANITGLTADTQYTFNVSAVDAAGNESNLASVTVTTASTAGDTEAPTTPGNVTASNVAQTTLDLSWNASSDNVGVTGYNVYNGSTNIGTVTGTSANITGLTADTTYTFGVSAVDAAGNESSQGTVTVTTEAEAGDTEAPSVPTGLASSNITQTSVDLSWSASSDNFGVTGYDVLQDGSVIASPTGTSFSVSGLTADTTYSFAVRAKDAAGNISASSAALSVTTEAAPGGGDPVVIHEGFFESGWDGWIDGGTDAFRYSGSRSFEGNYSIRLRDNSGTRSSMTLNNVDVSSFDTVEVKFYFYAYSMENGEDFWVRFYDGSQWNTVATYARGTSFNNNTFYTATVTISAAEYNFAANSGFRFQCDASANGDQVYIDQVSITGLSNAVASTNSISAIQTFSTFSEADVDEGFDGDFLIYPNPVIGSSLNIRMPDSGEATYRIMDITGKQIKAGKLIQNTISVNELRAGMYLIELNDGEEKMTQKFMRR</sequence>
<dbReference type="PROSITE" id="PS50853">
    <property type="entry name" value="FN3"/>
    <property type="match status" value="4"/>
</dbReference>
<evidence type="ECO:0000256" key="3">
    <source>
        <dbReference type="ARBA" id="ARBA00022801"/>
    </source>
</evidence>
<evidence type="ECO:0000256" key="1">
    <source>
        <dbReference type="ARBA" id="ARBA00022729"/>
    </source>
</evidence>
<dbReference type="Pfam" id="PF20009">
    <property type="entry name" value="GEVED"/>
    <property type="match status" value="1"/>
</dbReference>
<dbReference type="InterPro" id="IPR050991">
    <property type="entry name" value="ECM_Regulatory_Proteins"/>
</dbReference>
<dbReference type="InterPro" id="IPR008979">
    <property type="entry name" value="Galactose-bd-like_sf"/>
</dbReference>
<dbReference type="RefSeq" id="WP_164033713.1">
    <property type="nucleotide sequence ID" value="NZ_JAABOQ010000009.1"/>
</dbReference>
<dbReference type="InterPro" id="IPR036116">
    <property type="entry name" value="FN3_sf"/>
</dbReference>
<dbReference type="FunFam" id="2.60.40.10:FF:001114">
    <property type="entry name" value="Chitinase A1"/>
    <property type="match status" value="1"/>
</dbReference>
<accession>A0A6M0CM65</accession>
<dbReference type="Proteomes" id="UP000474296">
    <property type="component" value="Unassembled WGS sequence"/>
</dbReference>
<dbReference type="CDD" id="cd00063">
    <property type="entry name" value="FN3"/>
    <property type="match status" value="4"/>
</dbReference>
<evidence type="ECO:0000259" key="9">
    <source>
        <dbReference type="PROSITE" id="PS50853"/>
    </source>
</evidence>
<evidence type="ECO:0000256" key="7">
    <source>
        <dbReference type="PROSITE-ProRule" id="PRU01240"/>
    </source>
</evidence>
<evidence type="ECO:0000256" key="8">
    <source>
        <dbReference type="SAM" id="SignalP"/>
    </source>
</evidence>
<keyword evidence="1 8" id="KW-0732">Signal</keyword>
<feature type="domain" description="Fibronectin type-III" evidence="9">
    <location>
        <begin position="983"/>
        <end position="1068"/>
    </location>
</feature>
<comment type="caution">
    <text evidence="10">The sequence shown here is derived from an EMBL/GenBank/DDBJ whole genome shotgun (WGS) entry which is preliminary data.</text>
</comment>
<feature type="domain" description="Fibronectin type-III" evidence="9">
    <location>
        <begin position="890"/>
        <end position="974"/>
    </location>
</feature>
<dbReference type="PANTHER" id="PTHR46708:SF2">
    <property type="entry name" value="FIBRONECTIN TYPE-III DOMAIN-CONTAINING PROTEIN"/>
    <property type="match status" value="1"/>
</dbReference>
<gene>
    <name evidence="10" type="ORF">GWK10_17555</name>
</gene>
<dbReference type="Pfam" id="PF00041">
    <property type="entry name" value="fn3"/>
    <property type="match status" value="4"/>
</dbReference>
<dbReference type="InterPro" id="IPR003961">
    <property type="entry name" value="FN3_dom"/>
</dbReference>
<protein>
    <submittedName>
        <fullName evidence="10">S8 family serine peptidase</fullName>
    </submittedName>
</protein>
<feature type="active site" description="Charge relay system" evidence="7">
    <location>
        <position position="131"/>
    </location>
</feature>
<keyword evidence="4" id="KW-0119">Carbohydrate metabolism</keyword>
<dbReference type="SUPFAM" id="SSF49265">
    <property type="entry name" value="Fibronectin type III"/>
    <property type="match status" value="3"/>
</dbReference>
<organism evidence="10 11">
    <name type="scientific">Spongiivirga citrea</name>
    <dbReference type="NCBI Taxonomy" id="1481457"/>
    <lineage>
        <taxon>Bacteria</taxon>
        <taxon>Pseudomonadati</taxon>
        <taxon>Bacteroidota</taxon>
        <taxon>Flavobacteriia</taxon>
        <taxon>Flavobacteriales</taxon>
        <taxon>Flavobacteriaceae</taxon>
        <taxon>Spongiivirga</taxon>
    </lineage>
</organism>
<dbReference type="InterPro" id="IPR036852">
    <property type="entry name" value="Peptidase_S8/S53_dom_sf"/>
</dbReference>
<keyword evidence="7" id="KW-0720">Serine protease</keyword>
<dbReference type="CDD" id="cd04842">
    <property type="entry name" value="Peptidases_S8_Kp43_protease"/>
    <property type="match status" value="1"/>
</dbReference>
<dbReference type="InterPro" id="IPR013783">
    <property type="entry name" value="Ig-like_fold"/>
</dbReference>
<dbReference type="Gene3D" id="3.40.50.200">
    <property type="entry name" value="Peptidase S8/S53 domain"/>
    <property type="match status" value="1"/>
</dbReference>
<dbReference type="Gene3D" id="2.60.120.260">
    <property type="entry name" value="Galactose-binding domain-like"/>
    <property type="match status" value="1"/>
</dbReference>
<evidence type="ECO:0000256" key="2">
    <source>
        <dbReference type="ARBA" id="ARBA00022737"/>
    </source>
</evidence>
<feature type="domain" description="Fibronectin type-III" evidence="9">
    <location>
        <begin position="797"/>
        <end position="881"/>
    </location>
</feature>
<dbReference type="SUPFAM" id="SSF49785">
    <property type="entry name" value="Galactose-binding domain-like"/>
    <property type="match status" value="1"/>
</dbReference>
<keyword evidence="5" id="KW-0326">Glycosidase</keyword>
<evidence type="ECO:0000256" key="6">
    <source>
        <dbReference type="ARBA" id="ARBA00023326"/>
    </source>
</evidence>
<dbReference type="SUPFAM" id="SSF52743">
    <property type="entry name" value="Subtilisin-like"/>
    <property type="match status" value="1"/>
</dbReference>
<dbReference type="Pfam" id="PF00082">
    <property type="entry name" value="Peptidase_S8"/>
    <property type="match status" value="1"/>
</dbReference>
<dbReference type="Gene3D" id="2.60.40.10">
    <property type="entry name" value="Immunoglobulins"/>
    <property type="match status" value="4"/>
</dbReference>
<dbReference type="InterPro" id="IPR034058">
    <property type="entry name" value="TagA/B/C/D_pept_dom"/>
</dbReference>
<dbReference type="InterPro" id="IPR000209">
    <property type="entry name" value="Peptidase_S8/S53_dom"/>
</dbReference>
<name>A0A6M0CM65_9FLAO</name>
<dbReference type="GO" id="GO:0004252">
    <property type="term" value="F:serine-type endopeptidase activity"/>
    <property type="evidence" value="ECO:0007669"/>
    <property type="project" value="UniProtKB-UniRule"/>
</dbReference>
<comment type="similarity">
    <text evidence="7">Belongs to the peptidase S8 family.</text>
</comment>
<keyword evidence="11" id="KW-1185">Reference proteome</keyword>
<feature type="signal peptide" evidence="8">
    <location>
        <begin position="1"/>
        <end position="22"/>
    </location>
</feature>
<dbReference type="Gene3D" id="2.60.120.380">
    <property type="match status" value="1"/>
</dbReference>
<evidence type="ECO:0000313" key="10">
    <source>
        <dbReference type="EMBL" id="NER19025.1"/>
    </source>
</evidence>
<keyword evidence="7" id="KW-0645">Protease</keyword>
<dbReference type="NCBIfam" id="TIGR04183">
    <property type="entry name" value="Por_Secre_tail"/>
    <property type="match status" value="1"/>
</dbReference>
<dbReference type="EMBL" id="JAABOQ010000009">
    <property type="protein sequence ID" value="NER19025.1"/>
    <property type="molecule type" value="Genomic_DNA"/>
</dbReference>
<feature type="chain" id="PRO_5026781214" evidence="8">
    <location>
        <begin position="23"/>
        <end position="1327"/>
    </location>
</feature>
<feature type="active site" description="Charge relay system" evidence="7">
    <location>
        <position position="163"/>
    </location>
</feature>
<evidence type="ECO:0000256" key="5">
    <source>
        <dbReference type="ARBA" id="ARBA00023295"/>
    </source>
</evidence>
<keyword evidence="2" id="KW-0677">Repeat</keyword>
<keyword evidence="6" id="KW-0624">Polysaccharide degradation</keyword>
<keyword evidence="3 7" id="KW-0378">Hydrolase</keyword>
<dbReference type="Pfam" id="PF18962">
    <property type="entry name" value="Por_Secre_tail"/>
    <property type="match status" value="1"/>
</dbReference>
<dbReference type="GO" id="GO:0016798">
    <property type="term" value="F:hydrolase activity, acting on glycosyl bonds"/>
    <property type="evidence" value="ECO:0007669"/>
    <property type="project" value="UniProtKB-KW"/>
</dbReference>
<evidence type="ECO:0000256" key="4">
    <source>
        <dbReference type="ARBA" id="ARBA00023277"/>
    </source>
</evidence>
<dbReference type="InterPro" id="IPR026444">
    <property type="entry name" value="Secre_tail"/>
</dbReference>
<feature type="active site" description="Charge relay system" evidence="7">
    <location>
        <position position="350"/>
    </location>
</feature>
<dbReference type="GO" id="GO:0006508">
    <property type="term" value="P:proteolysis"/>
    <property type="evidence" value="ECO:0007669"/>
    <property type="project" value="UniProtKB-KW"/>
</dbReference>
<dbReference type="SMART" id="SM00060">
    <property type="entry name" value="FN3"/>
    <property type="match status" value="4"/>
</dbReference>
<feature type="domain" description="Fibronectin type-III" evidence="9">
    <location>
        <begin position="554"/>
        <end position="640"/>
    </location>
</feature>
<dbReference type="PANTHER" id="PTHR46708">
    <property type="entry name" value="TENASCIN"/>
    <property type="match status" value="1"/>
</dbReference>
<dbReference type="GO" id="GO:0000272">
    <property type="term" value="P:polysaccharide catabolic process"/>
    <property type="evidence" value="ECO:0007669"/>
    <property type="project" value="UniProtKB-KW"/>
</dbReference>
<dbReference type="InterPro" id="IPR045474">
    <property type="entry name" value="GEVED"/>
</dbReference>
<dbReference type="PROSITE" id="PS51892">
    <property type="entry name" value="SUBTILASE"/>
    <property type="match status" value="1"/>
</dbReference>
<proteinExistence type="inferred from homology"/>